<name>A0A1G1ZN08_9BACT</name>
<evidence type="ECO:0000313" key="3">
    <source>
        <dbReference type="EMBL" id="OGY65526.1"/>
    </source>
</evidence>
<evidence type="ECO:0000313" key="4">
    <source>
        <dbReference type="Proteomes" id="UP000177942"/>
    </source>
</evidence>
<organism evidence="3 4">
    <name type="scientific">Candidatus Harrisonbacteria bacterium RIFCSPLOWO2_01_FULL_44_18</name>
    <dbReference type="NCBI Taxonomy" id="1798407"/>
    <lineage>
        <taxon>Bacteria</taxon>
        <taxon>Candidatus Harrisoniibacteriota</taxon>
    </lineage>
</organism>
<accession>A0A1G1ZN08</accession>
<keyword evidence="2" id="KW-0812">Transmembrane</keyword>
<evidence type="ECO:0000256" key="1">
    <source>
        <dbReference type="SAM" id="MobiDB-lite"/>
    </source>
</evidence>
<keyword evidence="2" id="KW-1133">Transmembrane helix</keyword>
<protein>
    <submittedName>
        <fullName evidence="3">Uncharacterized protein</fullName>
    </submittedName>
</protein>
<keyword evidence="2" id="KW-0472">Membrane</keyword>
<feature type="region of interest" description="Disordered" evidence="1">
    <location>
        <begin position="212"/>
        <end position="231"/>
    </location>
</feature>
<dbReference type="EMBL" id="MHJJ01000008">
    <property type="protein sequence ID" value="OGY65526.1"/>
    <property type="molecule type" value="Genomic_DNA"/>
</dbReference>
<gene>
    <name evidence="3" type="ORF">A3A16_01515</name>
</gene>
<proteinExistence type="predicted"/>
<dbReference type="Proteomes" id="UP000177942">
    <property type="component" value="Unassembled WGS sequence"/>
</dbReference>
<reference evidence="3 4" key="1">
    <citation type="journal article" date="2016" name="Nat. Commun.">
        <title>Thousands of microbial genomes shed light on interconnected biogeochemical processes in an aquifer system.</title>
        <authorList>
            <person name="Anantharaman K."/>
            <person name="Brown C.T."/>
            <person name="Hug L.A."/>
            <person name="Sharon I."/>
            <person name="Castelle C.J."/>
            <person name="Probst A.J."/>
            <person name="Thomas B.C."/>
            <person name="Singh A."/>
            <person name="Wilkins M.J."/>
            <person name="Karaoz U."/>
            <person name="Brodie E.L."/>
            <person name="Williams K.H."/>
            <person name="Hubbard S.S."/>
            <person name="Banfield J.F."/>
        </authorList>
    </citation>
    <scope>NUCLEOTIDE SEQUENCE [LARGE SCALE GENOMIC DNA]</scope>
</reference>
<feature type="transmembrane region" description="Helical" evidence="2">
    <location>
        <begin position="6"/>
        <end position="25"/>
    </location>
</feature>
<sequence>MLLIASVVAGVVVVVIVTLVVLKYLPVKYTTLIEGVFDRKEDSSDFYKEVIAFWFDNECRECFEKNPGGKVLYNQCHTSVPAGAVNLNPEIEPQNGDSIKIIARQTIFGRIVAYELIRTNFAEEFAVRQLQKEVSENEAYQDAYDRREAMRRRLSLEEYRQAKKNEKIQYAAERLKLSREEVIEHEYDKLPQFTLSIVRKLIKELGRKPTKDEMSAELKRNREEMAESARSIPVKDHDGMCAEYMFGNPDLHQEYIATGTSSNQEFTEHLAECQDCLSQLTEARERFLKSAGPDCLTADERGAIRTSGLEPKNRKDHIARCFHCYIVFSQCKEKHLSGQPGSECFTKDNLHTVHSVGEIPEMREAHLENCLRCQIQTSEHRNAYIDKIIPPPKLPKIRLKSIRTKYKNQTTV</sequence>
<dbReference type="AlphaFoldDB" id="A0A1G1ZN08"/>
<evidence type="ECO:0000256" key="2">
    <source>
        <dbReference type="SAM" id="Phobius"/>
    </source>
</evidence>
<comment type="caution">
    <text evidence="3">The sequence shown here is derived from an EMBL/GenBank/DDBJ whole genome shotgun (WGS) entry which is preliminary data.</text>
</comment>